<dbReference type="GO" id="GO:0030036">
    <property type="term" value="P:actin cytoskeleton organization"/>
    <property type="evidence" value="ECO:0007669"/>
    <property type="project" value="InterPro"/>
</dbReference>
<organism evidence="8 9">
    <name type="scientific">Chloropicon roscoffensis</name>
    <dbReference type="NCBI Taxonomy" id="1461544"/>
    <lineage>
        <taxon>Eukaryota</taxon>
        <taxon>Viridiplantae</taxon>
        <taxon>Chlorophyta</taxon>
        <taxon>Chloropicophyceae</taxon>
        <taxon>Chloropicales</taxon>
        <taxon>Chloropicaceae</taxon>
        <taxon>Chloropicon</taxon>
    </lineage>
</organism>
<evidence type="ECO:0000256" key="2">
    <source>
        <dbReference type="ARBA" id="ARBA00006039"/>
    </source>
</evidence>
<dbReference type="GO" id="GO:0051015">
    <property type="term" value="F:actin filament binding"/>
    <property type="evidence" value="ECO:0007669"/>
    <property type="project" value="TreeGrafter"/>
</dbReference>
<dbReference type="InterPro" id="IPR042276">
    <property type="entry name" value="CapZ_alpha/beta_2"/>
</dbReference>
<dbReference type="SUPFAM" id="SSF90096">
    <property type="entry name" value="Subunits of heterodimeric actin filament capping protein Capz"/>
    <property type="match status" value="1"/>
</dbReference>
<evidence type="ECO:0000313" key="9">
    <source>
        <dbReference type="Proteomes" id="UP001472866"/>
    </source>
</evidence>
<dbReference type="InterPro" id="IPR001698">
    <property type="entry name" value="CAPZB"/>
</dbReference>
<dbReference type="GO" id="GO:0005737">
    <property type="term" value="C:cytoplasm"/>
    <property type="evidence" value="ECO:0007669"/>
    <property type="project" value="InterPro"/>
</dbReference>
<dbReference type="InterPro" id="IPR019771">
    <property type="entry name" value="F-actin_capping_bsu_CS"/>
</dbReference>
<dbReference type="AlphaFoldDB" id="A0AAX4P5H6"/>
<protein>
    <recommendedName>
        <fullName evidence="7">F-actin-capping protein subunit beta</fullName>
    </recommendedName>
</protein>
<dbReference type="PRINTS" id="PR00192">
    <property type="entry name" value="FACTINCAPB"/>
</dbReference>
<evidence type="ECO:0000256" key="4">
    <source>
        <dbReference type="ARBA" id="ARBA00022490"/>
    </source>
</evidence>
<dbReference type="PROSITE" id="PS00231">
    <property type="entry name" value="F_ACTIN_CAPPING_BETA"/>
    <property type="match status" value="1"/>
</dbReference>
<comment type="subunit">
    <text evidence="7">Heterodimer of an alpha and a beta subunit.</text>
</comment>
<sequence>MTATEDEKLAAALDLLKRLPPSRVYTYLECLLELAPEIAEDLLANVDQPLQVAKDKKLSKQYLLCDYNRDGDSYRSPWSNEYEPATDDGVKPKESLRKLEVEGNEVFQQYCGQYYDGGISSFYLWDQEEEEPGSFAGSLLFKKDCGKISKAGMEKGVWDAVHVVEALPKGKDQAEYKLTSTVMLSATKKDLFKLEGNLTRQMERTLPTKQGHVPNIGMVVEELEGGMRNSLQQVYFGWCEQVVSSIRNSGMKLPEKVIEDLKAKAKV</sequence>
<gene>
    <name evidence="8" type="ORF">HKI87_04g31500</name>
</gene>
<evidence type="ECO:0000256" key="7">
    <source>
        <dbReference type="RuleBase" id="RU365078"/>
    </source>
</evidence>
<name>A0AAX4P5H6_9CHLO</name>
<evidence type="ECO:0000256" key="1">
    <source>
        <dbReference type="ARBA" id="ARBA00004245"/>
    </source>
</evidence>
<dbReference type="Gene3D" id="1.20.58.570">
    <property type="match status" value="1"/>
</dbReference>
<evidence type="ECO:0000256" key="3">
    <source>
        <dbReference type="ARBA" id="ARBA00022467"/>
    </source>
</evidence>
<comment type="similarity">
    <text evidence="2 7">Belongs to the F-actin-capping protein beta subunit family.</text>
</comment>
<evidence type="ECO:0000256" key="6">
    <source>
        <dbReference type="ARBA" id="ARBA00023212"/>
    </source>
</evidence>
<reference evidence="8 9" key="1">
    <citation type="submission" date="2024-03" db="EMBL/GenBank/DDBJ databases">
        <title>Complete genome sequence of the green alga Chloropicon roscoffensis RCC1871.</title>
        <authorList>
            <person name="Lemieux C."/>
            <person name="Pombert J.-F."/>
            <person name="Otis C."/>
            <person name="Turmel M."/>
        </authorList>
    </citation>
    <scope>NUCLEOTIDE SEQUENCE [LARGE SCALE GENOMIC DNA]</scope>
    <source>
        <strain evidence="8 9">RCC1871</strain>
    </source>
</reference>
<comment type="subcellular location">
    <subcellularLocation>
        <location evidence="1 7">Cytoplasm</location>
        <location evidence="1 7">Cytoskeleton</location>
    </subcellularLocation>
</comment>
<proteinExistence type="inferred from homology"/>
<keyword evidence="3 7" id="KW-0117">Actin capping</keyword>
<comment type="function">
    <text evidence="7">F-actin-capping proteins bind in a Ca(2+)-independent manner to the fast growing ends of actin filaments (barbed end) thereby blocking the exchange of subunits at these ends. Unlike other capping proteins (such as gelsolin and severin), these proteins do not sever actin filaments.</text>
</comment>
<dbReference type="InterPro" id="IPR037282">
    <property type="entry name" value="CapZ_alpha/beta"/>
</dbReference>
<dbReference type="EMBL" id="CP151504">
    <property type="protein sequence ID" value="WZN61615.1"/>
    <property type="molecule type" value="Genomic_DNA"/>
</dbReference>
<keyword evidence="6 7" id="KW-0206">Cytoskeleton</keyword>
<dbReference type="GO" id="GO:0008290">
    <property type="term" value="C:F-actin capping protein complex"/>
    <property type="evidence" value="ECO:0007669"/>
    <property type="project" value="UniProtKB-UniRule"/>
</dbReference>
<keyword evidence="5 7" id="KW-0009">Actin-binding</keyword>
<dbReference type="Pfam" id="PF01115">
    <property type="entry name" value="F_actin_cap_B"/>
    <property type="match status" value="1"/>
</dbReference>
<dbReference type="PANTHER" id="PTHR10619">
    <property type="entry name" value="F-ACTIN-CAPPING PROTEIN SUBUNIT BETA"/>
    <property type="match status" value="1"/>
</dbReference>
<dbReference type="Gene3D" id="3.90.1150.210">
    <property type="entry name" value="F-actin capping protein, beta subunit"/>
    <property type="match status" value="1"/>
</dbReference>
<dbReference type="FunFam" id="1.20.58.570:FF:000001">
    <property type="entry name" value="F-actin-capping protein subunit beta"/>
    <property type="match status" value="1"/>
</dbReference>
<evidence type="ECO:0000313" key="8">
    <source>
        <dbReference type="EMBL" id="WZN61615.1"/>
    </source>
</evidence>
<dbReference type="PANTHER" id="PTHR10619:SF0">
    <property type="entry name" value="F-ACTIN-CAPPING PROTEIN SUBUNIT BETA ISOFORMS 1 AND 2"/>
    <property type="match status" value="1"/>
</dbReference>
<accession>A0AAX4P5H6</accession>
<dbReference type="GO" id="GO:0051016">
    <property type="term" value="P:barbed-end actin filament capping"/>
    <property type="evidence" value="ECO:0007669"/>
    <property type="project" value="UniProtKB-UniRule"/>
</dbReference>
<dbReference type="Proteomes" id="UP001472866">
    <property type="component" value="Chromosome 04"/>
</dbReference>
<keyword evidence="4 7" id="KW-0963">Cytoplasm</keyword>
<keyword evidence="9" id="KW-1185">Reference proteome</keyword>
<dbReference type="InterPro" id="IPR043175">
    <property type="entry name" value="CAPZB_N"/>
</dbReference>
<dbReference type="GO" id="GO:0000902">
    <property type="term" value="P:cell morphogenesis"/>
    <property type="evidence" value="ECO:0007669"/>
    <property type="project" value="TreeGrafter"/>
</dbReference>
<evidence type="ECO:0000256" key="5">
    <source>
        <dbReference type="ARBA" id="ARBA00023203"/>
    </source>
</evidence>